<dbReference type="SUPFAM" id="SSF51161">
    <property type="entry name" value="Trimeric LpxA-like enzymes"/>
    <property type="match status" value="1"/>
</dbReference>
<dbReference type="EMBL" id="QRHA01000003">
    <property type="protein sequence ID" value="RDV27503.1"/>
    <property type="molecule type" value="Genomic_DNA"/>
</dbReference>
<dbReference type="EC" id="2.3.1.30" evidence="5"/>
<gene>
    <name evidence="6" type="ORF">DXV75_05610</name>
</gene>
<keyword evidence="2 5" id="KW-0808">Transferase</keyword>
<accession>A0A3D8MCV0</accession>
<keyword evidence="3" id="KW-0677">Repeat</keyword>
<dbReference type="InterPro" id="IPR018357">
    <property type="entry name" value="Hexapep_transf_CS"/>
</dbReference>
<name>A0A3D8MCV0_9ALTE</name>
<dbReference type="InterPro" id="IPR045304">
    <property type="entry name" value="LbH_SAT"/>
</dbReference>
<keyword evidence="4 5" id="KW-0012">Acyltransferase</keyword>
<comment type="caution">
    <text evidence="6">The sequence shown here is derived from an EMBL/GenBank/DDBJ whole genome shotgun (WGS) entry which is preliminary data.</text>
</comment>
<dbReference type="RefSeq" id="WP_115592403.1">
    <property type="nucleotide sequence ID" value="NZ_QRHA01000003.1"/>
</dbReference>
<evidence type="ECO:0000256" key="2">
    <source>
        <dbReference type="ARBA" id="ARBA00022679"/>
    </source>
</evidence>
<dbReference type="InterPro" id="IPR011004">
    <property type="entry name" value="Trimer_LpxA-like_sf"/>
</dbReference>
<dbReference type="GO" id="GO:0006535">
    <property type="term" value="P:cysteine biosynthetic process from serine"/>
    <property type="evidence" value="ECO:0007669"/>
    <property type="project" value="InterPro"/>
</dbReference>
<evidence type="ECO:0000256" key="1">
    <source>
        <dbReference type="ARBA" id="ARBA00007274"/>
    </source>
</evidence>
<dbReference type="Pfam" id="PF00132">
    <property type="entry name" value="Hexapep"/>
    <property type="match status" value="1"/>
</dbReference>
<dbReference type="PROSITE" id="PS00101">
    <property type="entry name" value="HEXAPEP_TRANSFERASES"/>
    <property type="match status" value="1"/>
</dbReference>
<evidence type="ECO:0000313" key="7">
    <source>
        <dbReference type="Proteomes" id="UP000256561"/>
    </source>
</evidence>
<dbReference type="CDD" id="cd03354">
    <property type="entry name" value="LbH_SAT"/>
    <property type="match status" value="1"/>
</dbReference>
<keyword evidence="7" id="KW-1185">Reference proteome</keyword>
<dbReference type="GO" id="GO:0009001">
    <property type="term" value="F:serine O-acetyltransferase activity"/>
    <property type="evidence" value="ECO:0007669"/>
    <property type="project" value="UniProtKB-EC"/>
</dbReference>
<dbReference type="InterPro" id="IPR001451">
    <property type="entry name" value="Hexapep"/>
</dbReference>
<comment type="catalytic activity">
    <reaction evidence="5">
        <text>L-serine + acetyl-CoA = O-acetyl-L-serine + CoA</text>
        <dbReference type="Rhea" id="RHEA:24560"/>
        <dbReference type="ChEBI" id="CHEBI:33384"/>
        <dbReference type="ChEBI" id="CHEBI:57287"/>
        <dbReference type="ChEBI" id="CHEBI:57288"/>
        <dbReference type="ChEBI" id="CHEBI:58340"/>
        <dbReference type="EC" id="2.3.1.30"/>
    </reaction>
</comment>
<evidence type="ECO:0000256" key="3">
    <source>
        <dbReference type="ARBA" id="ARBA00022737"/>
    </source>
</evidence>
<dbReference type="AlphaFoldDB" id="A0A3D8MCV0"/>
<evidence type="ECO:0000256" key="4">
    <source>
        <dbReference type="ARBA" id="ARBA00023315"/>
    </source>
</evidence>
<dbReference type="InterPro" id="IPR005881">
    <property type="entry name" value="Ser_O-AcTrfase"/>
</dbReference>
<evidence type="ECO:0000256" key="5">
    <source>
        <dbReference type="PIRNR" id="PIRNR000441"/>
    </source>
</evidence>
<reference evidence="7" key="1">
    <citation type="submission" date="2018-08" db="EMBL/GenBank/DDBJ databases">
        <authorList>
            <person name="Zhang J."/>
            <person name="Du Z.-J."/>
        </authorList>
    </citation>
    <scope>NUCLEOTIDE SEQUENCE [LARGE SCALE GENOMIC DNA]</scope>
    <source>
        <strain evidence="7">KCTC 52655</strain>
    </source>
</reference>
<dbReference type="Gene3D" id="2.160.10.10">
    <property type="entry name" value="Hexapeptide repeat proteins"/>
    <property type="match status" value="1"/>
</dbReference>
<proteinExistence type="inferred from homology"/>
<sequence>MKLMFTDIRRKQQNYVLVQRFFNQVVKVLLQHGTIAVMFYRFGHCCTLMPVPVRLPFELVHALMAPLVKLLTGIYINPRQTIGGGFVIHNFSNVHIDCAHIGKNLTINQGVYIGKGALSKDKPSIGNNVYVGAGAKIIGKVRIGDNAIVAANSCIIKDVPDCCLVSGVPGVLISRTITSDYVQRGKPHNK</sequence>
<dbReference type="Proteomes" id="UP000256561">
    <property type="component" value="Unassembled WGS sequence"/>
</dbReference>
<evidence type="ECO:0000313" key="6">
    <source>
        <dbReference type="EMBL" id="RDV27503.1"/>
    </source>
</evidence>
<protein>
    <recommendedName>
        <fullName evidence="5">Serine acetyltransferase</fullName>
        <ecNumber evidence="5">2.3.1.30</ecNumber>
    </recommendedName>
</protein>
<comment type="similarity">
    <text evidence="1 5">Belongs to the transferase hexapeptide repeat family.</text>
</comment>
<dbReference type="OrthoDB" id="9815592at2"/>
<dbReference type="PIRSF" id="PIRSF000441">
    <property type="entry name" value="CysE"/>
    <property type="match status" value="1"/>
</dbReference>
<organism evidence="6 7">
    <name type="scientific">Alteromonas aestuariivivens</name>
    <dbReference type="NCBI Taxonomy" id="1938339"/>
    <lineage>
        <taxon>Bacteria</taxon>
        <taxon>Pseudomonadati</taxon>
        <taxon>Pseudomonadota</taxon>
        <taxon>Gammaproteobacteria</taxon>
        <taxon>Alteromonadales</taxon>
        <taxon>Alteromonadaceae</taxon>
        <taxon>Alteromonas/Salinimonas group</taxon>
        <taxon>Alteromonas</taxon>
    </lineage>
</organism>
<dbReference type="PANTHER" id="PTHR42811">
    <property type="entry name" value="SERINE ACETYLTRANSFERASE"/>
    <property type="match status" value="1"/>
</dbReference>
<dbReference type="GO" id="GO:0005737">
    <property type="term" value="C:cytoplasm"/>
    <property type="evidence" value="ECO:0007669"/>
    <property type="project" value="InterPro"/>
</dbReference>